<dbReference type="InterPro" id="IPR038058">
    <property type="entry name" value="PhnH-like_sp"/>
</dbReference>
<protein>
    <submittedName>
        <fullName evidence="1">Carbon-phosphorus lyase complex subunit</fullName>
    </submittedName>
</protein>
<dbReference type="PIRSF" id="PIRSF020680">
    <property type="entry name" value="PhnH"/>
    <property type="match status" value="1"/>
</dbReference>
<dbReference type="NCBIfam" id="TIGR03292">
    <property type="entry name" value="PhnH_redo"/>
    <property type="match status" value="1"/>
</dbReference>
<keyword evidence="1" id="KW-0456">Lyase</keyword>
<dbReference type="Gene3D" id="3.40.50.11310">
    <property type="entry name" value="Bacterial phosphonate metabolism protein PhnH"/>
    <property type="match status" value="1"/>
</dbReference>
<proteinExistence type="predicted"/>
<dbReference type="AlphaFoldDB" id="A0A918JNY0"/>
<dbReference type="RefSeq" id="WP_189384999.1">
    <property type="nucleotide sequence ID" value="NZ_BAABFY010000014.1"/>
</dbReference>
<evidence type="ECO:0000313" key="1">
    <source>
        <dbReference type="EMBL" id="GGW87143.1"/>
    </source>
</evidence>
<reference evidence="1" key="1">
    <citation type="journal article" date="2014" name="Int. J. Syst. Evol. Microbiol.">
        <title>Complete genome sequence of Corynebacterium casei LMG S-19264T (=DSM 44701T), isolated from a smear-ripened cheese.</title>
        <authorList>
            <consortium name="US DOE Joint Genome Institute (JGI-PGF)"/>
            <person name="Walter F."/>
            <person name="Albersmeier A."/>
            <person name="Kalinowski J."/>
            <person name="Ruckert C."/>
        </authorList>
    </citation>
    <scope>NUCLEOTIDE SEQUENCE</scope>
    <source>
        <strain evidence="1">KCTC 23732</strain>
    </source>
</reference>
<dbReference type="GO" id="GO:0019634">
    <property type="term" value="P:organic phosphonate metabolic process"/>
    <property type="evidence" value="ECO:0007669"/>
    <property type="project" value="InterPro"/>
</dbReference>
<evidence type="ECO:0000313" key="2">
    <source>
        <dbReference type="Proteomes" id="UP000608345"/>
    </source>
</evidence>
<organism evidence="1 2">
    <name type="scientific">Advenella faeciporci</name>
    <dbReference type="NCBI Taxonomy" id="797535"/>
    <lineage>
        <taxon>Bacteria</taxon>
        <taxon>Pseudomonadati</taxon>
        <taxon>Pseudomonadota</taxon>
        <taxon>Betaproteobacteria</taxon>
        <taxon>Burkholderiales</taxon>
        <taxon>Alcaligenaceae</taxon>
    </lineage>
</organism>
<dbReference type="InterPro" id="IPR008772">
    <property type="entry name" value="Phosphonate_metab_PhnH"/>
</dbReference>
<dbReference type="Pfam" id="PF05845">
    <property type="entry name" value="PhnH"/>
    <property type="match status" value="1"/>
</dbReference>
<gene>
    <name evidence="1" type="ORF">GCM10011450_16300</name>
</gene>
<accession>A0A918JNY0</accession>
<name>A0A918JNY0_9BURK</name>
<keyword evidence="2" id="KW-1185">Reference proteome</keyword>
<dbReference type="Proteomes" id="UP000608345">
    <property type="component" value="Unassembled WGS sequence"/>
</dbReference>
<reference evidence="1" key="2">
    <citation type="submission" date="2020-09" db="EMBL/GenBank/DDBJ databases">
        <authorList>
            <person name="Sun Q."/>
            <person name="Kim S."/>
        </authorList>
    </citation>
    <scope>NUCLEOTIDE SEQUENCE</scope>
    <source>
        <strain evidence="1">KCTC 23732</strain>
    </source>
</reference>
<comment type="caution">
    <text evidence="1">The sequence shown here is derived from an EMBL/GenBank/DDBJ whole genome shotgun (WGS) entry which is preliminary data.</text>
</comment>
<sequence>MNSQYLRPAFENPVDSAQQGFRIALKAISEPGLSHDLGLVAELDSLAPATYALALTLLDSDTTVWLSPSLDTPAVRANLAFHCACPITGQAQEADFALLQASEAEYITLFNNGTDRDPELSCTALIQLCSLDGGQTTIWQGPGIETQREVALPVETVFWQNRQAVTKFPCGIDMYFIAGERIMALPRSTQVNFQQEN</sequence>
<dbReference type="EMBL" id="BMYS01000010">
    <property type="protein sequence ID" value="GGW87143.1"/>
    <property type="molecule type" value="Genomic_DNA"/>
</dbReference>
<dbReference type="SUPFAM" id="SSF159709">
    <property type="entry name" value="PhnH-like"/>
    <property type="match status" value="1"/>
</dbReference>
<dbReference type="GO" id="GO:0016829">
    <property type="term" value="F:lyase activity"/>
    <property type="evidence" value="ECO:0007669"/>
    <property type="project" value="UniProtKB-KW"/>
</dbReference>